<dbReference type="EMBL" id="CAJNOM010000743">
    <property type="protein sequence ID" value="CAF1554432.1"/>
    <property type="molecule type" value="Genomic_DNA"/>
</dbReference>
<evidence type="ECO:0000313" key="2">
    <source>
        <dbReference type="EMBL" id="CAF1229413.1"/>
    </source>
</evidence>
<name>A0A815BB83_9BILA</name>
<sequence>MLNQQLSSLTITKSTSNQNKLTPIKTPHDYVFTRWMGSWENRLSLWSNRLYCDALLGYIGKIYGQQANIHHHFDRLWNESLYNTNDELDVLNILIERLSKIPGAKTSLLKRQETSRIESRFNEIKSIFDKNYNSRFKISSKLNHEKLISKDSIKSYFDLGCGNGLITAQIGKYFNLSKENIFGGDVFNSNNPQITFVSIDENQSTIDLGDQSVHLITCLVTLHHIPNIEKFLKELARIIQPNGYLIIREHDCKLERSLITKYLHFIHGIMIIARIGEFSKDYSTDKHDKVTWYEQKKKIISYTKTIQYKTRQEWQNQLESVGFDLLATFDYDLNKTTNPQKLFYAVYKRNEQKN</sequence>
<dbReference type="CDD" id="cd02440">
    <property type="entry name" value="AdoMet_MTases"/>
    <property type="match status" value="1"/>
</dbReference>
<evidence type="ECO:0000313" key="5">
    <source>
        <dbReference type="Proteomes" id="UP000663832"/>
    </source>
</evidence>
<comment type="caution">
    <text evidence="3">The sequence shown here is derived from an EMBL/GenBank/DDBJ whole genome shotgun (WGS) entry which is preliminary data.</text>
</comment>
<dbReference type="GO" id="GO:0008757">
    <property type="term" value="F:S-adenosylmethionine-dependent methyltransferase activity"/>
    <property type="evidence" value="ECO:0007669"/>
    <property type="project" value="InterPro"/>
</dbReference>
<dbReference type="Proteomes" id="UP000663832">
    <property type="component" value="Unassembled WGS sequence"/>
</dbReference>
<evidence type="ECO:0000313" key="1">
    <source>
        <dbReference type="EMBL" id="CAF1168244.1"/>
    </source>
</evidence>
<evidence type="ECO:0000313" key="4">
    <source>
        <dbReference type="EMBL" id="CAF1554432.1"/>
    </source>
</evidence>
<evidence type="ECO:0000313" key="3">
    <source>
        <dbReference type="EMBL" id="CAF1268081.1"/>
    </source>
</evidence>
<dbReference type="EMBL" id="CAJNOM010000207">
    <property type="protein sequence ID" value="CAF1229413.1"/>
    <property type="molecule type" value="Genomic_DNA"/>
</dbReference>
<dbReference type="EMBL" id="CAJNOI010000186">
    <property type="protein sequence ID" value="CAF1168244.1"/>
    <property type="molecule type" value="Genomic_DNA"/>
</dbReference>
<protein>
    <recommendedName>
        <fullName evidence="7">Methyltransferase type 11 domain-containing protein</fullName>
    </recommendedName>
</protein>
<dbReference type="Pfam" id="PF13489">
    <property type="entry name" value="Methyltransf_23"/>
    <property type="match status" value="1"/>
</dbReference>
<dbReference type="Gene3D" id="3.40.50.150">
    <property type="entry name" value="Vaccinia Virus protein VP39"/>
    <property type="match status" value="1"/>
</dbReference>
<keyword evidence="5" id="KW-1185">Reference proteome</keyword>
<dbReference type="OrthoDB" id="3647at2759"/>
<proteinExistence type="predicted"/>
<reference evidence="3" key="1">
    <citation type="submission" date="2021-02" db="EMBL/GenBank/DDBJ databases">
        <authorList>
            <person name="Nowell W R."/>
        </authorList>
    </citation>
    <scope>NUCLEOTIDE SEQUENCE</scope>
</reference>
<evidence type="ECO:0008006" key="7">
    <source>
        <dbReference type="Google" id="ProtNLM"/>
    </source>
</evidence>
<organism evidence="3 6">
    <name type="scientific">Adineta steineri</name>
    <dbReference type="NCBI Taxonomy" id="433720"/>
    <lineage>
        <taxon>Eukaryota</taxon>
        <taxon>Metazoa</taxon>
        <taxon>Spiralia</taxon>
        <taxon>Gnathifera</taxon>
        <taxon>Rotifera</taxon>
        <taxon>Eurotatoria</taxon>
        <taxon>Bdelloidea</taxon>
        <taxon>Adinetida</taxon>
        <taxon>Adinetidae</taxon>
        <taxon>Adineta</taxon>
    </lineage>
</organism>
<accession>A0A815BB83</accession>
<dbReference type="EMBL" id="CAJNOI010000399">
    <property type="protein sequence ID" value="CAF1268081.1"/>
    <property type="molecule type" value="Genomic_DNA"/>
</dbReference>
<dbReference type="InterPro" id="IPR029063">
    <property type="entry name" value="SAM-dependent_MTases_sf"/>
</dbReference>
<evidence type="ECO:0000313" key="6">
    <source>
        <dbReference type="Proteomes" id="UP000663877"/>
    </source>
</evidence>
<gene>
    <name evidence="1" type="ORF">BJG266_LOCUS25043</name>
    <name evidence="3" type="ORF">BJG266_LOCUS30505</name>
    <name evidence="2" type="ORF">QVE165_LOCUS27347</name>
    <name evidence="4" type="ORF">QVE165_LOCUS47358</name>
</gene>
<dbReference type="AlphaFoldDB" id="A0A815BB83"/>
<dbReference type="Proteomes" id="UP000663877">
    <property type="component" value="Unassembled WGS sequence"/>
</dbReference>
<dbReference type="SUPFAM" id="SSF53335">
    <property type="entry name" value="S-adenosyl-L-methionine-dependent methyltransferases"/>
    <property type="match status" value="1"/>
</dbReference>